<dbReference type="Gene3D" id="3.30.70.560">
    <property type="entry name" value="7,8-Dihydro-6-hydroxymethylpterin-pyrophosphokinase HPPK"/>
    <property type="match status" value="1"/>
</dbReference>
<dbReference type="SUPFAM" id="SSF55620">
    <property type="entry name" value="Tetrahydrobiopterin biosynthesis enzymes-like"/>
    <property type="match status" value="1"/>
</dbReference>
<dbReference type="Pfam" id="PF00809">
    <property type="entry name" value="Pterin_bind"/>
    <property type="match status" value="1"/>
</dbReference>
<comment type="pathway">
    <text evidence="1">Cofactor biosynthesis; tetrahydrofolate biosynthesis; 2-amino-4-hydroxy-6-hydroxymethyl-7,8-dihydropteridine diphosphate from 7,8-dihydroneopterin triphosphate: step 4/4.</text>
</comment>
<dbReference type="EMBL" id="SGPM01000166">
    <property type="protein sequence ID" value="THH28638.1"/>
    <property type="molecule type" value="Genomic_DNA"/>
</dbReference>
<dbReference type="GO" id="GO:0004150">
    <property type="term" value="F:dihydroneopterin aldolase activity"/>
    <property type="evidence" value="ECO:0007669"/>
    <property type="project" value="InterPro"/>
</dbReference>
<dbReference type="Pfam" id="PF01288">
    <property type="entry name" value="HPPK"/>
    <property type="match status" value="1"/>
</dbReference>
<keyword evidence="4" id="KW-0808">Transferase</keyword>
<dbReference type="AlphaFoldDB" id="A0A4S4MTF5"/>
<sequence>MAGTNAPDSLDVIRVKNLQVMAFFSDGAQWLSDTAKLQPVQITLDIAYDVSGAAAADDLTQSINYSDVCKTLTSTATSQTFASLEDLCSTSSEEETDVKTAALALGSNLGDRFTNIEVALRVLETPGVHYNGLSADAFVNVVNTSFMYETEPMYVSDQPKFINCACMLLTLVKRVEVIVGRVVSFRNGPRAIDLDVLLYSTRTVDTRPTNSRSLSAEHLEGHLVVPHPRMLEREFVLRPLNDMIPGYIHPVAKCSIRSLFSDLINIQPADTPLMNKVTPFPRYPFCGPDTPSEPESSQLPRISPVPPTATYWKYPVVSSTSLPTKALPKRKTYIMGTLNVTPDSFSDGAVNNTIPAALRYAQLAAEAGADILDVGGYSTRPGAEHVTPEEEFTRVVPVIQAIRTQFQQGALGDPSRELLISVDTFRWEVAEEAVHAGANCINDVYAFRGPGWPVDASSDENFAKMKQVARELVVPVVLMHSRGVPSANKDYSEYAYVEDSSTVEGVRVELGARVESIVKGKAGYPMLVGASRKSFLGLLLENPDEEGSYAGRQTKADGRDFATAGAIAWAVQSKAEIVRVHNVEGLGDVVRITSAIMG</sequence>
<evidence type="ECO:0000259" key="9">
    <source>
        <dbReference type="PROSITE" id="PS50972"/>
    </source>
</evidence>
<organism evidence="10 11">
    <name type="scientific">Antrodiella citrinella</name>
    <dbReference type="NCBI Taxonomy" id="2447956"/>
    <lineage>
        <taxon>Eukaryota</taxon>
        <taxon>Fungi</taxon>
        <taxon>Dikarya</taxon>
        <taxon>Basidiomycota</taxon>
        <taxon>Agaricomycotina</taxon>
        <taxon>Agaricomycetes</taxon>
        <taxon>Polyporales</taxon>
        <taxon>Steccherinaceae</taxon>
        <taxon>Antrodiella</taxon>
    </lineage>
</organism>
<evidence type="ECO:0000256" key="5">
    <source>
        <dbReference type="ARBA" id="ARBA00022741"/>
    </source>
</evidence>
<dbReference type="PROSITE" id="PS00793">
    <property type="entry name" value="DHPS_2"/>
    <property type="match status" value="1"/>
</dbReference>
<feature type="domain" description="Pterin-binding" evidence="9">
    <location>
        <begin position="332"/>
        <end position="591"/>
    </location>
</feature>
<dbReference type="CDD" id="cd00483">
    <property type="entry name" value="HPPK"/>
    <property type="match status" value="1"/>
</dbReference>
<keyword evidence="11" id="KW-1185">Reference proteome</keyword>
<dbReference type="OrthoDB" id="615426at2759"/>
<evidence type="ECO:0000313" key="10">
    <source>
        <dbReference type="EMBL" id="THH28638.1"/>
    </source>
</evidence>
<dbReference type="Gene3D" id="3.20.20.20">
    <property type="entry name" value="Dihydropteroate synthase-like"/>
    <property type="match status" value="2"/>
</dbReference>
<name>A0A4S4MTF5_9APHY</name>
<dbReference type="InterPro" id="IPR035907">
    <property type="entry name" value="Hppk_sf"/>
</dbReference>
<dbReference type="PANTHER" id="PTHR20941:SF1">
    <property type="entry name" value="FOLIC ACID SYNTHESIS PROTEIN FOL1"/>
    <property type="match status" value="1"/>
</dbReference>
<evidence type="ECO:0000256" key="6">
    <source>
        <dbReference type="ARBA" id="ARBA00022777"/>
    </source>
</evidence>
<evidence type="ECO:0000256" key="8">
    <source>
        <dbReference type="ARBA" id="ARBA00022909"/>
    </source>
</evidence>
<dbReference type="GO" id="GO:0046654">
    <property type="term" value="P:tetrahydrofolate biosynthetic process"/>
    <property type="evidence" value="ECO:0007669"/>
    <property type="project" value="UniProtKB-UniPathway"/>
</dbReference>
<dbReference type="InterPro" id="IPR043133">
    <property type="entry name" value="GTP-CH-I_C/QueF"/>
</dbReference>
<comment type="similarity">
    <text evidence="2">In the N-terminal section; belongs to the DHNA family.</text>
</comment>
<evidence type="ECO:0000313" key="11">
    <source>
        <dbReference type="Proteomes" id="UP000308730"/>
    </source>
</evidence>
<evidence type="ECO:0000256" key="2">
    <source>
        <dbReference type="ARBA" id="ARBA00009640"/>
    </source>
</evidence>
<keyword evidence="6" id="KW-0418">Kinase</keyword>
<dbReference type="SUPFAM" id="SSF51717">
    <property type="entry name" value="Dihydropteroate synthetase-like"/>
    <property type="match status" value="1"/>
</dbReference>
<dbReference type="InterPro" id="IPR011005">
    <property type="entry name" value="Dihydropteroate_synth-like_sf"/>
</dbReference>
<dbReference type="Proteomes" id="UP000308730">
    <property type="component" value="Unassembled WGS sequence"/>
</dbReference>
<dbReference type="PROSITE" id="PS00794">
    <property type="entry name" value="HPPK"/>
    <property type="match status" value="1"/>
</dbReference>
<dbReference type="GO" id="GO:0003848">
    <property type="term" value="F:2-amino-4-hydroxy-6-hydroxymethyldihydropteridine diphosphokinase activity"/>
    <property type="evidence" value="ECO:0007669"/>
    <property type="project" value="UniProtKB-EC"/>
</dbReference>
<dbReference type="InterPro" id="IPR045031">
    <property type="entry name" value="DHP_synth-like"/>
</dbReference>
<evidence type="ECO:0000256" key="7">
    <source>
        <dbReference type="ARBA" id="ARBA00022840"/>
    </source>
</evidence>
<dbReference type="InterPro" id="IPR000489">
    <property type="entry name" value="Pterin-binding_dom"/>
</dbReference>
<dbReference type="InterPro" id="IPR006157">
    <property type="entry name" value="FolB_dom"/>
</dbReference>
<evidence type="ECO:0000256" key="4">
    <source>
        <dbReference type="ARBA" id="ARBA00022679"/>
    </source>
</evidence>
<keyword evidence="7" id="KW-0067">ATP-binding</keyword>
<gene>
    <name evidence="10" type="ORF">EUX98_g5554</name>
</gene>
<dbReference type="GO" id="GO:0046656">
    <property type="term" value="P:folic acid biosynthetic process"/>
    <property type="evidence" value="ECO:0007669"/>
    <property type="project" value="UniProtKB-KW"/>
</dbReference>
<dbReference type="InterPro" id="IPR000550">
    <property type="entry name" value="Hppk"/>
</dbReference>
<dbReference type="PROSITE" id="PS50972">
    <property type="entry name" value="PTERIN_BINDING"/>
    <property type="match status" value="1"/>
</dbReference>
<comment type="caution">
    <text evidence="10">The sequence shown here is derived from an EMBL/GenBank/DDBJ whole genome shotgun (WGS) entry which is preliminary data.</text>
</comment>
<proteinExistence type="inferred from homology"/>
<dbReference type="GO" id="GO:0005524">
    <property type="term" value="F:ATP binding"/>
    <property type="evidence" value="ECO:0007669"/>
    <property type="project" value="UniProtKB-KW"/>
</dbReference>
<reference evidence="10 11" key="1">
    <citation type="submission" date="2019-02" db="EMBL/GenBank/DDBJ databases">
        <title>Genome sequencing of the rare red list fungi Antrodiella citrinella (Flaviporus citrinellus).</title>
        <authorList>
            <person name="Buettner E."/>
            <person name="Kellner H."/>
        </authorList>
    </citation>
    <scope>NUCLEOTIDE SEQUENCE [LARGE SCALE GENOMIC DNA]</scope>
    <source>
        <strain evidence="10 11">DSM 108506</strain>
    </source>
</reference>
<evidence type="ECO:0000256" key="1">
    <source>
        <dbReference type="ARBA" id="ARBA00005051"/>
    </source>
</evidence>
<dbReference type="GO" id="GO:0005829">
    <property type="term" value="C:cytosol"/>
    <property type="evidence" value="ECO:0007669"/>
    <property type="project" value="TreeGrafter"/>
</dbReference>
<protein>
    <recommendedName>
        <fullName evidence="3">2-amino-4-hydroxy-6-hydroxymethyldihydropteridine diphosphokinase</fullName>
        <ecNumber evidence="3">2.7.6.3</ecNumber>
    </recommendedName>
</protein>
<dbReference type="Pfam" id="PF02152">
    <property type="entry name" value="FolB"/>
    <property type="match status" value="1"/>
</dbReference>
<dbReference type="PANTHER" id="PTHR20941">
    <property type="entry name" value="FOLATE SYNTHESIS PROTEINS"/>
    <property type="match status" value="1"/>
</dbReference>
<keyword evidence="5" id="KW-0547">Nucleotide-binding</keyword>
<evidence type="ECO:0000256" key="3">
    <source>
        <dbReference type="ARBA" id="ARBA00013253"/>
    </source>
</evidence>
<dbReference type="SUPFAM" id="SSF55083">
    <property type="entry name" value="6-hydroxymethyl-7,8-dihydropterin pyrophosphokinase, HPPK"/>
    <property type="match status" value="1"/>
</dbReference>
<dbReference type="GO" id="GO:0004156">
    <property type="term" value="F:dihydropteroate synthase activity"/>
    <property type="evidence" value="ECO:0007669"/>
    <property type="project" value="TreeGrafter"/>
</dbReference>
<dbReference type="UniPathway" id="UPA00077">
    <property type="reaction ID" value="UER00155"/>
</dbReference>
<dbReference type="EC" id="2.7.6.3" evidence="3"/>
<dbReference type="GO" id="GO:0016301">
    <property type="term" value="F:kinase activity"/>
    <property type="evidence" value="ECO:0007669"/>
    <property type="project" value="UniProtKB-KW"/>
</dbReference>
<dbReference type="NCBIfam" id="TIGR01498">
    <property type="entry name" value="folK"/>
    <property type="match status" value="1"/>
</dbReference>
<keyword evidence="8" id="KW-0289">Folate biosynthesis</keyword>
<dbReference type="Gene3D" id="3.30.1130.10">
    <property type="match status" value="1"/>
</dbReference>
<accession>A0A4S4MTF5</accession>